<evidence type="ECO:0000259" key="6">
    <source>
        <dbReference type="Pfam" id="PF22029"/>
    </source>
</evidence>
<dbReference type="CDD" id="cd06171">
    <property type="entry name" value="Sigma70_r4"/>
    <property type="match status" value="1"/>
</dbReference>
<keyword evidence="4" id="KW-0804">Transcription</keyword>
<dbReference type="InterPro" id="IPR036388">
    <property type="entry name" value="WH-like_DNA-bd_sf"/>
</dbReference>
<dbReference type="InterPro" id="IPR013325">
    <property type="entry name" value="RNA_pol_sigma_r2"/>
</dbReference>
<protein>
    <submittedName>
        <fullName evidence="7">RNA polymerase sigma-70 factor, ECF subfamily</fullName>
    </submittedName>
</protein>
<name>A0A1G7MAG6_9PROT</name>
<proteinExistence type="inferred from homology"/>
<dbReference type="STRING" id="1082479.SAMN05216241_101524"/>
<dbReference type="GO" id="GO:0003677">
    <property type="term" value="F:DNA binding"/>
    <property type="evidence" value="ECO:0007669"/>
    <property type="project" value="InterPro"/>
</dbReference>
<dbReference type="EMBL" id="FNCE01000001">
    <property type="protein sequence ID" value="SDF58170.1"/>
    <property type="molecule type" value="Genomic_DNA"/>
</dbReference>
<dbReference type="InterPro" id="IPR013324">
    <property type="entry name" value="RNA_pol_sigma_r3/r4-like"/>
</dbReference>
<reference evidence="7 8" key="1">
    <citation type="submission" date="2016-10" db="EMBL/GenBank/DDBJ databases">
        <authorList>
            <person name="de Groot N.N."/>
        </authorList>
    </citation>
    <scope>NUCLEOTIDE SEQUENCE [LARGE SCALE GENOMIC DNA]</scope>
    <source>
        <strain evidence="7 8">DSM 25584</strain>
    </source>
</reference>
<keyword evidence="3" id="KW-0731">Sigma factor</keyword>
<evidence type="ECO:0000313" key="7">
    <source>
        <dbReference type="EMBL" id="SDF58170.1"/>
    </source>
</evidence>
<evidence type="ECO:0000256" key="3">
    <source>
        <dbReference type="ARBA" id="ARBA00023082"/>
    </source>
</evidence>
<accession>A0A1G7MAG6</accession>
<dbReference type="InterPro" id="IPR013249">
    <property type="entry name" value="RNA_pol_sigma70_r4_t2"/>
</dbReference>
<dbReference type="SUPFAM" id="SSF88659">
    <property type="entry name" value="Sigma3 and sigma4 domains of RNA polymerase sigma factors"/>
    <property type="match status" value="1"/>
</dbReference>
<evidence type="ECO:0000313" key="8">
    <source>
        <dbReference type="Proteomes" id="UP000199415"/>
    </source>
</evidence>
<dbReference type="InterPro" id="IPR053866">
    <property type="entry name" value="PhyR_sigma2"/>
</dbReference>
<evidence type="ECO:0000256" key="2">
    <source>
        <dbReference type="ARBA" id="ARBA00023015"/>
    </source>
</evidence>
<feature type="domain" description="RNA polymerase sigma factor 70 region 4 type 2" evidence="5">
    <location>
        <begin position="107"/>
        <end position="155"/>
    </location>
</feature>
<dbReference type="GO" id="GO:0016987">
    <property type="term" value="F:sigma factor activity"/>
    <property type="evidence" value="ECO:0007669"/>
    <property type="project" value="UniProtKB-KW"/>
</dbReference>
<keyword evidence="8" id="KW-1185">Reference proteome</keyword>
<dbReference type="GO" id="GO:0006352">
    <property type="term" value="P:DNA-templated transcription initiation"/>
    <property type="evidence" value="ECO:0007669"/>
    <property type="project" value="InterPro"/>
</dbReference>
<dbReference type="Pfam" id="PF22029">
    <property type="entry name" value="PhyR_sigma2"/>
    <property type="match status" value="1"/>
</dbReference>
<dbReference type="Gene3D" id="1.10.1740.10">
    <property type="match status" value="1"/>
</dbReference>
<dbReference type="PANTHER" id="PTHR43133:SF25">
    <property type="entry name" value="RNA POLYMERASE SIGMA FACTOR RFAY-RELATED"/>
    <property type="match status" value="1"/>
</dbReference>
<dbReference type="SUPFAM" id="SSF88946">
    <property type="entry name" value="Sigma2 domain of RNA polymerase sigma factors"/>
    <property type="match status" value="1"/>
</dbReference>
<evidence type="ECO:0000256" key="1">
    <source>
        <dbReference type="ARBA" id="ARBA00010641"/>
    </source>
</evidence>
<dbReference type="Gene3D" id="1.10.10.10">
    <property type="entry name" value="Winged helix-like DNA-binding domain superfamily/Winged helix DNA-binding domain"/>
    <property type="match status" value="1"/>
</dbReference>
<dbReference type="AlphaFoldDB" id="A0A1G7MAG6"/>
<dbReference type="PANTHER" id="PTHR43133">
    <property type="entry name" value="RNA POLYMERASE ECF-TYPE SIGMA FACTO"/>
    <property type="match status" value="1"/>
</dbReference>
<sequence length="172" mass="19418">MPDDTFRWMLTCETPRLRRFATALTGDAERADDLVQDTLERALRKRRLWAGTGSMRSWLFKLLYRVHLNQRSRARTEASALTAVEYRDTGSMPANQDSHVEVLNVSVALRALPAEQRDAVLLVGLEGMAYDEAADVLGVRVGTLKSRLYRGREALWAIRRGDVAATQTKVRS</sequence>
<dbReference type="NCBIfam" id="TIGR02937">
    <property type="entry name" value="sigma70-ECF"/>
    <property type="match status" value="1"/>
</dbReference>
<evidence type="ECO:0000259" key="5">
    <source>
        <dbReference type="Pfam" id="PF08281"/>
    </source>
</evidence>
<evidence type="ECO:0000256" key="4">
    <source>
        <dbReference type="ARBA" id="ARBA00023163"/>
    </source>
</evidence>
<dbReference type="InterPro" id="IPR014284">
    <property type="entry name" value="RNA_pol_sigma-70_dom"/>
</dbReference>
<dbReference type="Proteomes" id="UP000199415">
    <property type="component" value="Unassembled WGS sequence"/>
</dbReference>
<dbReference type="Pfam" id="PF08281">
    <property type="entry name" value="Sigma70_r4_2"/>
    <property type="match status" value="1"/>
</dbReference>
<keyword evidence="2" id="KW-0805">Transcription regulation</keyword>
<organism evidence="7 8">
    <name type="scientific">Limimonas halophila</name>
    <dbReference type="NCBI Taxonomy" id="1082479"/>
    <lineage>
        <taxon>Bacteria</taxon>
        <taxon>Pseudomonadati</taxon>
        <taxon>Pseudomonadota</taxon>
        <taxon>Alphaproteobacteria</taxon>
        <taxon>Rhodospirillales</taxon>
        <taxon>Rhodovibrionaceae</taxon>
        <taxon>Limimonas</taxon>
    </lineage>
</organism>
<comment type="similarity">
    <text evidence="1">Belongs to the sigma-70 factor family. ECF subfamily.</text>
</comment>
<feature type="domain" description="PhyR sigma2" evidence="6">
    <location>
        <begin position="14"/>
        <end position="63"/>
    </location>
</feature>
<dbReference type="RefSeq" id="WP_218119091.1">
    <property type="nucleotide sequence ID" value="NZ_FNCE01000001.1"/>
</dbReference>
<dbReference type="InterPro" id="IPR039425">
    <property type="entry name" value="RNA_pol_sigma-70-like"/>
</dbReference>
<gene>
    <name evidence="7" type="ORF">SAMN05216241_101524</name>
</gene>